<accession>A0A8B8HWF3</accession>
<organism evidence="2 3">
    <name type="scientific">Vanessa tameamea</name>
    <name type="common">Kamehameha butterfly</name>
    <dbReference type="NCBI Taxonomy" id="334116"/>
    <lineage>
        <taxon>Eukaryota</taxon>
        <taxon>Metazoa</taxon>
        <taxon>Ecdysozoa</taxon>
        <taxon>Arthropoda</taxon>
        <taxon>Hexapoda</taxon>
        <taxon>Insecta</taxon>
        <taxon>Pterygota</taxon>
        <taxon>Neoptera</taxon>
        <taxon>Endopterygota</taxon>
        <taxon>Lepidoptera</taxon>
        <taxon>Glossata</taxon>
        <taxon>Ditrysia</taxon>
        <taxon>Papilionoidea</taxon>
        <taxon>Nymphalidae</taxon>
        <taxon>Nymphalinae</taxon>
        <taxon>Vanessa</taxon>
    </lineage>
</organism>
<dbReference type="AlphaFoldDB" id="A0A8B8HWF3"/>
<protein>
    <submittedName>
        <fullName evidence="3">Uncharacterized protein LOC113394806 isoform X1</fullName>
    </submittedName>
</protein>
<dbReference type="RefSeq" id="XP_026488021.2">
    <property type="nucleotide sequence ID" value="XM_026632236.2"/>
</dbReference>
<name>A0A8B8HWF3_VANTA</name>
<evidence type="ECO:0000256" key="1">
    <source>
        <dbReference type="SAM" id="SignalP"/>
    </source>
</evidence>
<dbReference type="Proteomes" id="UP001652626">
    <property type="component" value="Chromosome 17"/>
</dbReference>
<dbReference type="GeneID" id="113394806"/>
<gene>
    <name evidence="3" type="primary">LOC113394806</name>
</gene>
<evidence type="ECO:0000313" key="2">
    <source>
        <dbReference type="Proteomes" id="UP001652626"/>
    </source>
</evidence>
<reference evidence="3" key="1">
    <citation type="submission" date="2025-08" db="UniProtKB">
        <authorList>
            <consortium name="RefSeq"/>
        </authorList>
    </citation>
    <scope>IDENTIFICATION</scope>
    <source>
        <tissue evidence="3">Whole body</tissue>
    </source>
</reference>
<feature type="chain" id="PRO_5046138256" evidence="1">
    <location>
        <begin position="17"/>
        <end position="161"/>
    </location>
</feature>
<evidence type="ECO:0000313" key="3">
    <source>
        <dbReference type="RefSeq" id="XP_026488021.2"/>
    </source>
</evidence>
<proteinExistence type="predicted"/>
<keyword evidence="2" id="KW-1185">Reference proteome</keyword>
<dbReference type="OrthoDB" id="7277520at2759"/>
<keyword evidence="1" id="KW-0732">Signal</keyword>
<dbReference type="OMA" id="IGIEYDN"/>
<sequence length="161" mass="18542">MYKFVIFCAFIALVGSYPQQFATKKFKFGIEYDGSLPMKGGSDRYRHRNNYDPFFVTVTTSSKSGFVISYIEVTATTDVDGDVQFNLMRGQTGSRSLVFQLVSNQSEFLSYSYLVYGIKEEEYKKLANIITIPMKNFSNRLRYNSFSIFILIILCCKYILS</sequence>
<feature type="signal peptide" evidence="1">
    <location>
        <begin position="1"/>
        <end position="16"/>
    </location>
</feature>